<sequence length="386" mass="41283">MSELKLPIYLDYQATTPLDPRVLEVMMPYLTHKFGNPHSTDHAFGWAAEAGVDLARKQVAGLIGAAAEDIIFTSGATESNNIAIKGMAYAAYPEKNHIITVATEHSCVLESCRSLERAGFEVTYLPVNSDGLIDLAELKDTITPETSLISVMTVNNEIGVIQNLSEIGRICRAANVIFHTDAAQAVGKITLDVDDMNIDLLSISGHKIYGPKGVGALYVRPEITPRPMALFDGGGQEQGLRSGTLSPALCAGLGAACDIAGQDMAADHRHISTLSQKLIAMLTGELTGISLNGSATKRYPGNLNFTFDGVRGDLLIRELRNIAVSTGSACSTMRLAPSHVLAALGLDKKQIENSIRIGIGRMTDEAEIDYAATEIITAVNHIRKII</sequence>
<dbReference type="Gene3D" id="3.90.1150.10">
    <property type="entry name" value="Aspartate Aminotransferase, domain 1"/>
    <property type="match status" value="1"/>
</dbReference>
<dbReference type="InterPro" id="IPR015421">
    <property type="entry name" value="PyrdxlP-dep_Trfase_major"/>
</dbReference>
<dbReference type="Pfam" id="PF00266">
    <property type="entry name" value="Aminotran_5"/>
    <property type="match status" value="1"/>
</dbReference>
<dbReference type="GO" id="GO:0005739">
    <property type="term" value="C:mitochondrion"/>
    <property type="evidence" value="ECO:0007669"/>
    <property type="project" value="TreeGrafter"/>
</dbReference>
<dbReference type="SUPFAM" id="SSF53383">
    <property type="entry name" value="PLP-dependent transferases"/>
    <property type="match status" value="1"/>
</dbReference>
<dbReference type="GO" id="GO:0051536">
    <property type="term" value="F:iron-sulfur cluster binding"/>
    <property type="evidence" value="ECO:0007669"/>
    <property type="project" value="UniProtKB-KW"/>
</dbReference>
<keyword evidence="4 10" id="KW-0808">Transferase</keyword>
<evidence type="ECO:0000259" key="9">
    <source>
        <dbReference type="Pfam" id="PF00266"/>
    </source>
</evidence>
<dbReference type="PROSITE" id="PS00595">
    <property type="entry name" value="AA_TRANSFER_CLASS_5"/>
    <property type="match status" value="1"/>
</dbReference>
<accession>A0A3B0SLN9</accession>
<proteinExistence type="inferred from homology"/>
<dbReference type="GO" id="GO:0005634">
    <property type="term" value="C:nucleus"/>
    <property type="evidence" value="ECO:0007669"/>
    <property type="project" value="TreeGrafter"/>
</dbReference>
<dbReference type="PIRSF" id="PIRSF005572">
    <property type="entry name" value="NifS"/>
    <property type="match status" value="1"/>
</dbReference>
<dbReference type="InterPro" id="IPR020578">
    <property type="entry name" value="Aminotrans_V_PyrdxlP_BS"/>
</dbReference>
<comment type="similarity">
    <text evidence="2">Belongs to the class-V pyridoxal-phosphate-dependent aminotransferase family. NifS/IscS subfamily.</text>
</comment>
<dbReference type="InterPro" id="IPR000192">
    <property type="entry name" value="Aminotrans_V_dom"/>
</dbReference>
<dbReference type="AlphaFoldDB" id="A0A3B0SLN9"/>
<dbReference type="EMBL" id="UOEJ01000262">
    <property type="protein sequence ID" value="VAW07181.1"/>
    <property type="molecule type" value="Genomic_DNA"/>
</dbReference>
<dbReference type="InterPro" id="IPR016454">
    <property type="entry name" value="Cysteine_dSase"/>
</dbReference>
<dbReference type="PANTHER" id="PTHR11601:SF34">
    <property type="entry name" value="CYSTEINE DESULFURASE"/>
    <property type="match status" value="1"/>
</dbReference>
<evidence type="ECO:0000256" key="2">
    <source>
        <dbReference type="ARBA" id="ARBA00006490"/>
    </source>
</evidence>
<evidence type="ECO:0000256" key="5">
    <source>
        <dbReference type="ARBA" id="ARBA00022723"/>
    </source>
</evidence>
<evidence type="ECO:0000256" key="4">
    <source>
        <dbReference type="ARBA" id="ARBA00022679"/>
    </source>
</evidence>
<name>A0A3B0SLN9_9ZZZZ</name>
<dbReference type="Gene3D" id="3.40.640.10">
    <property type="entry name" value="Type I PLP-dependent aspartate aminotransferase-like (Major domain)"/>
    <property type="match status" value="1"/>
</dbReference>
<dbReference type="InterPro" id="IPR015424">
    <property type="entry name" value="PyrdxlP-dep_Trfase"/>
</dbReference>
<dbReference type="EC" id="2.8.1.7" evidence="3"/>
<reference evidence="10" key="1">
    <citation type="submission" date="2018-06" db="EMBL/GenBank/DDBJ databases">
        <authorList>
            <person name="Zhirakovskaya E."/>
        </authorList>
    </citation>
    <scope>NUCLEOTIDE SEQUENCE</scope>
</reference>
<dbReference type="GO" id="GO:0031071">
    <property type="term" value="F:cysteine desulfurase activity"/>
    <property type="evidence" value="ECO:0007669"/>
    <property type="project" value="UniProtKB-EC"/>
</dbReference>
<evidence type="ECO:0000256" key="8">
    <source>
        <dbReference type="ARBA" id="ARBA00023014"/>
    </source>
</evidence>
<keyword evidence="5" id="KW-0479">Metal-binding</keyword>
<gene>
    <name evidence="10" type="ORF">MNBD_ALPHA01-1152</name>
</gene>
<keyword evidence="6" id="KW-0663">Pyridoxal phosphate</keyword>
<keyword evidence="7" id="KW-0408">Iron</keyword>
<dbReference type="PANTHER" id="PTHR11601">
    <property type="entry name" value="CYSTEINE DESULFURYLASE FAMILY MEMBER"/>
    <property type="match status" value="1"/>
</dbReference>
<evidence type="ECO:0000256" key="7">
    <source>
        <dbReference type="ARBA" id="ARBA00023004"/>
    </source>
</evidence>
<dbReference type="GO" id="GO:0005829">
    <property type="term" value="C:cytosol"/>
    <property type="evidence" value="ECO:0007669"/>
    <property type="project" value="TreeGrafter"/>
</dbReference>
<dbReference type="GO" id="GO:0016226">
    <property type="term" value="P:iron-sulfur cluster assembly"/>
    <property type="evidence" value="ECO:0007669"/>
    <property type="project" value="TreeGrafter"/>
</dbReference>
<evidence type="ECO:0000256" key="6">
    <source>
        <dbReference type="ARBA" id="ARBA00022898"/>
    </source>
</evidence>
<dbReference type="GO" id="GO:0046872">
    <property type="term" value="F:metal ion binding"/>
    <property type="evidence" value="ECO:0007669"/>
    <property type="project" value="UniProtKB-KW"/>
</dbReference>
<dbReference type="FunFam" id="3.40.640.10:FF:000003">
    <property type="entry name" value="Cysteine desulfurase IscS"/>
    <property type="match status" value="1"/>
</dbReference>
<feature type="domain" description="Aminotransferase class V" evidence="9">
    <location>
        <begin position="8"/>
        <end position="370"/>
    </location>
</feature>
<organism evidence="10">
    <name type="scientific">hydrothermal vent metagenome</name>
    <dbReference type="NCBI Taxonomy" id="652676"/>
    <lineage>
        <taxon>unclassified sequences</taxon>
        <taxon>metagenomes</taxon>
        <taxon>ecological metagenomes</taxon>
    </lineage>
</organism>
<protein>
    <recommendedName>
        <fullName evidence="3">cysteine desulfurase</fullName>
        <ecNumber evidence="3">2.8.1.7</ecNumber>
    </recommendedName>
</protein>
<comment type="cofactor">
    <cofactor evidence="1">
        <name>pyridoxal 5'-phosphate</name>
        <dbReference type="ChEBI" id="CHEBI:597326"/>
    </cofactor>
</comment>
<evidence type="ECO:0000256" key="3">
    <source>
        <dbReference type="ARBA" id="ARBA00012239"/>
    </source>
</evidence>
<evidence type="ECO:0000256" key="1">
    <source>
        <dbReference type="ARBA" id="ARBA00001933"/>
    </source>
</evidence>
<keyword evidence="8" id="KW-0411">Iron-sulfur</keyword>
<evidence type="ECO:0000313" key="10">
    <source>
        <dbReference type="EMBL" id="VAW07181.1"/>
    </source>
</evidence>
<dbReference type="InterPro" id="IPR015422">
    <property type="entry name" value="PyrdxlP-dep_Trfase_small"/>
</dbReference>